<protein>
    <submittedName>
        <fullName evidence="2">Uncharacterized protein</fullName>
    </submittedName>
</protein>
<evidence type="ECO:0000256" key="1">
    <source>
        <dbReference type="SAM" id="MobiDB-lite"/>
    </source>
</evidence>
<organism evidence="2">
    <name type="scientific">marine sediment metagenome</name>
    <dbReference type="NCBI Taxonomy" id="412755"/>
    <lineage>
        <taxon>unclassified sequences</taxon>
        <taxon>metagenomes</taxon>
        <taxon>ecological metagenomes</taxon>
    </lineage>
</organism>
<dbReference type="EMBL" id="BARS01015914">
    <property type="protein sequence ID" value="GAF95799.1"/>
    <property type="molecule type" value="Genomic_DNA"/>
</dbReference>
<name>X0TRF1_9ZZZZ</name>
<evidence type="ECO:0000313" key="2">
    <source>
        <dbReference type="EMBL" id="GAF95799.1"/>
    </source>
</evidence>
<feature type="non-terminal residue" evidence="2">
    <location>
        <position position="261"/>
    </location>
</feature>
<reference evidence="2" key="1">
    <citation type="journal article" date="2014" name="Front. Microbiol.">
        <title>High frequency of phylogenetically diverse reductive dehalogenase-homologous genes in deep subseafloor sedimentary metagenomes.</title>
        <authorList>
            <person name="Kawai M."/>
            <person name="Futagami T."/>
            <person name="Toyoda A."/>
            <person name="Takaki Y."/>
            <person name="Nishi S."/>
            <person name="Hori S."/>
            <person name="Arai W."/>
            <person name="Tsubouchi T."/>
            <person name="Morono Y."/>
            <person name="Uchiyama I."/>
            <person name="Ito T."/>
            <person name="Fujiyama A."/>
            <person name="Inagaki F."/>
            <person name="Takami H."/>
        </authorList>
    </citation>
    <scope>NUCLEOTIDE SEQUENCE</scope>
    <source>
        <strain evidence="2">Expedition CK06-06</strain>
    </source>
</reference>
<comment type="caution">
    <text evidence="2">The sequence shown here is derived from an EMBL/GenBank/DDBJ whole genome shotgun (WGS) entry which is preliminary data.</text>
</comment>
<proteinExistence type="predicted"/>
<feature type="compositionally biased region" description="Pro residues" evidence="1">
    <location>
        <begin position="196"/>
        <end position="210"/>
    </location>
</feature>
<dbReference type="AlphaFoldDB" id="X0TRF1"/>
<feature type="compositionally biased region" description="Pro residues" evidence="1">
    <location>
        <begin position="222"/>
        <end position="244"/>
    </location>
</feature>
<accession>X0TRF1</accession>
<gene>
    <name evidence="2" type="ORF">S01H1_26269</name>
</gene>
<sequence length="261" mass="27049">MMTRLPNLLRLALPLVGLLVAASLLSLFIPVGRTLWSKTLEISGTVNTGSFGCDAGTPVGVANLEFLGHTYDSVADQSTWRYRVTECNAPPGLSFWVLPLKEDAHTVVSASPGGYQVGPDGACGLFGIKWEVSGEFTSGEFSVTLEGDWEEVEVEVVTKAGPTCEAGFVIGPDPPEPTPTPVPEPTSTPTTEAMPSPSPTPTLAPEPTPTTTPESTAAPQPGAMPAPEPTSTPEPASTPHPAPTVEPAATSTPEPTATLQP</sequence>
<feature type="compositionally biased region" description="Pro residues" evidence="1">
    <location>
        <begin position="172"/>
        <end position="186"/>
    </location>
</feature>
<feature type="region of interest" description="Disordered" evidence="1">
    <location>
        <begin position="163"/>
        <end position="261"/>
    </location>
</feature>
<feature type="compositionally biased region" description="Low complexity" evidence="1">
    <location>
        <begin position="245"/>
        <end position="261"/>
    </location>
</feature>